<dbReference type="EMBL" id="CP036280">
    <property type="protein sequence ID" value="QDU71516.1"/>
    <property type="molecule type" value="Genomic_DNA"/>
</dbReference>
<reference evidence="5 6" key="1">
    <citation type="submission" date="2019-02" db="EMBL/GenBank/DDBJ databases">
        <title>Deep-cultivation of Planctomycetes and their phenomic and genomic characterization uncovers novel biology.</title>
        <authorList>
            <person name="Wiegand S."/>
            <person name="Jogler M."/>
            <person name="Boedeker C."/>
            <person name="Pinto D."/>
            <person name="Vollmers J."/>
            <person name="Rivas-Marin E."/>
            <person name="Kohn T."/>
            <person name="Peeters S.H."/>
            <person name="Heuer A."/>
            <person name="Rast P."/>
            <person name="Oberbeckmann S."/>
            <person name="Bunk B."/>
            <person name="Jeske O."/>
            <person name="Meyerdierks A."/>
            <person name="Storesund J.E."/>
            <person name="Kallscheuer N."/>
            <person name="Luecker S."/>
            <person name="Lage O.M."/>
            <person name="Pohl T."/>
            <person name="Merkel B.J."/>
            <person name="Hornburger P."/>
            <person name="Mueller R.-W."/>
            <person name="Bruemmer F."/>
            <person name="Labrenz M."/>
            <person name="Spormann A.M."/>
            <person name="Op den Camp H."/>
            <person name="Overmann J."/>
            <person name="Amann R."/>
            <person name="Jetten M.S.M."/>
            <person name="Mascher T."/>
            <person name="Medema M.H."/>
            <person name="Devos D.P."/>
            <person name="Kaster A.-K."/>
            <person name="Ovreas L."/>
            <person name="Rohde M."/>
            <person name="Galperin M.Y."/>
            <person name="Jogler C."/>
        </authorList>
    </citation>
    <scope>NUCLEOTIDE SEQUENCE [LARGE SCALE GENOMIC DNA]</scope>
    <source>
        <strain evidence="5 6">Pan265</strain>
    </source>
</reference>
<dbReference type="Gene3D" id="3.40.50.2300">
    <property type="match status" value="2"/>
</dbReference>
<dbReference type="InterPro" id="IPR010982">
    <property type="entry name" value="Lambda_DNA-bd_dom_sf"/>
</dbReference>
<evidence type="ECO:0000256" key="1">
    <source>
        <dbReference type="ARBA" id="ARBA00023015"/>
    </source>
</evidence>
<keyword evidence="2" id="KW-0238">DNA-binding</keyword>
<evidence type="ECO:0000259" key="4">
    <source>
        <dbReference type="PROSITE" id="PS50932"/>
    </source>
</evidence>
<dbReference type="SMART" id="SM00354">
    <property type="entry name" value="HTH_LACI"/>
    <property type="match status" value="1"/>
</dbReference>
<dbReference type="SUPFAM" id="SSF53822">
    <property type="entry name" value="Periplasmic binding protein-like I"/>
    <property type="match status" value="1"/>
</dbReference>
<dbReference type="Pfam" id="PF00356">
    <property type="entry name" value="LacI"/>
    <property type="match status" value="1"/>
</dbReference>
<dbReference type="CDD" id="cd06267">
    <property type="entry name" value="PBP1_LacI_sugar_binding-like"/>
    <property type="match status" value="1"/>
</dbReference>
<accession>A0A518BX20</accession>
<evidence type="ECO:0000313" key="5">
    <source>
        <dbReference type="EMBL" id="QDU71516.1"/>
    </source>
</evidence>
<dbReference type="Proteomes" id="UP000320386">
    <property type="component" value="Chromosome"/>
</dbReference>
<organism evidence="5 6">
    <name type="scientific">Mucisphaera calidilacus</name>
    <dbReference type="NCBI Taxonomy" id="2527982"/>
    <lineage>
        <taxon>Bacteria</taxon>
        <taxon>Pseudomonadati</taxon>
        <taxon>Planctomycetota</taxon>
        <taxon>Phycisphaerae</taxon>
        <taxon>Phycisphaerales</taxon>
        <taxon>Phycisphaeraceae</taxon>
        <taxon>Mucisphaera</taxon>
    </lineage>
</organism>
<dbReference type="SUPFAM" id="SSF47413">
    <property type="entry name" value="lambda repressor-like DNA-binding domains"/>
    <property type="match status" value="1"/>
</dbReference>
<gene>
    <name evidence="5" type="primary">degA_3</name>
    <name evidence="5" type="ORF">Pan265_13660</name>
</gene>
<dbReference type="CDD" id="cd01392">
    <property type="entry name" value="HTH_LacI"/>
    <property type="match status" value="1"/>
</dbReference>
<dbReference type="PANTHER" id="PTHR30146:SF109">
    <property type="entry name" value="HTH-TYPE TRANSCRIPTIONAL REGULATOR GALS"/>
    <property type="match status" value="1"/>
</dbReference>
<dbReference type="KEGG" id="mcad:Pan265_13660"/>
<proteinExistence type="predicted"/>
<keyword evidence="1" id="KW-0805">Transcription regulation</keyword>
<name>A0A518BX20_9BACT</name>
<dbReference type="GO" id="GO:0000976">
    <property type="term" value="F:transcription cis-regulatory region binding"/>
    <property type="evidence" value="ECO:0007669"/>
    <property type="project" value="TreeGrafter"/>
</dbReference>
<dbReference type="Pfam" id="PF13377">
    <property type="entry name" value="Peripla_BP_3"/>
    <property type="match status" value="1"/>
</dbReference>
<dbReference type="InterPro" id="IPR046335">
    <property type="entry name" value="LacI/GalR-like_sensor"/>
</dbReference>
<keyword evidence="6" id="KW-1185">Reference proteome</keyword>
<dbReference type="Gene3D" id="1.10.260.40">
    <property type="entry name" value="lambda repressor-like DNA-binding domains"/>
    <property type="match status" value="1"/>
</dbReference>
<dbReference type="InterPro" id="IPR028082">
    <property type="entry name" value="Peripla_BP_I"/>
</dbReference>
<evidence type="ECO:0000256" key="2">
    <source>
        <dbReference type="ARBA" id="ARBA00023125"/>
    </source>
</evidence>
<dbReference type="PROSITE" id="PS50932">
    <property type="entry name" value="HTH_LACI_2"/>
    <property type="match status" value="1"/>
</dbReference>
<evidence type="ECO:0000256" key="3">
    <source>
        <dbReference type="ARBA" id="ARBA00023163"/>
    </source>
</evidence>
<protein>
    <submittedName>
        <fullName evidence="5">HTH-type transcriptional regulator DegA</fullName>
    </submittedName>
</protein>
<sequence>MPRTTAPTRPRLDDVAERSGVAKSTVSRVLNNYTKNFTIRDEVRQRVLDAAKELGFEPNPFVRSLRAKKTNLIALIGLRDFGWSSRGTDEAAINRMLERFSEHAYDVSSTFLGPNRDQYAPPRWRVDGIIVVSSDYHSQLDKLDRSGTPYVCVNGPAARHGASVVANDPQGTQLAINHLRQLGHERIAFLKTRYSEQHPIEPDHHVSSRTRLNAYIEAMNANGLQPMDCANDYSLTAEQGVRAAIEDYGATAILSYHHVMAIQHMSAIQRMGLSIPDDVSLICFNDAFPCEEVNPPLTCISVPGETMGEAAATLLLRWMDKGSIDANDRIIHVDESLIVRESTAPPKGA</sequence>
<dbReference type="GO" id="GO:0003700">
    <property type="term" value="F:DNA-binding transcription factor activity"/>
    <property type="evidence" value="ECO:0007669"/>
    <property type="project" value="TreeGrafter"/>
</dbReference>
<dbReference type="OrthoDB" id="9784962at2"/>
<dbReference type="RefSeq" id="WP_145445663.1">
    <property type="nucleotide sequence ID" value="NZ_CP036280.1"/>
</dbReference>
<dbReference type="InterPro" id="IPR000843">
    <property type="entry name" value="HTH_LacI"/>
</dbReference>
<dbReference type="PANTHER" id="PTHR30146">
    <property type="entry name" value="LACI-RELATED TRANSCRIPTIONAL REPRESSOR"/>
    <property type="match status" value="1"/>
</dbReference>
<feature type="domain" description="HTH lacI-type" evidence="4">
    <location>
        <begin position="10"/>
        <end position="67"/>
    </location>
</feature>
<dbReference type="AlphaFoldDB" id="A0A518BX20"/>
<keyword evidence="3" id="KW-0804">Transcription</keyword>
<evidence type="ECO:0000313" key="6">
    <source>
        <dbReference type="Proteomes" id="UP000320386"/>
    </source>
</evidence>